<comment type="subcellular location">
    <subcellularLocation>
        <location evidence="1">Membrane</location>
        <topology evidence="1">Multi-pass membrane protein</topology>
    </subcellularLocation>
</comment>
<evidence type="ECO:0000256" key="6">
    <source>
        <dbReference type="SAM" id="Phobius"/>
    </source>
</evidence>
<evidence type="ECO:0000256" key="2">
    <source>
        <dbReference type="ARBA" id="ARBA00022692"/>
    </source>
</evidence>
<feature type="transmembrane region" description="Helical" evidence="6">
    <location>
        <begin position="23"/>
        <end position="55"/>
    </location>
</feature>
<evidence type="ECO:0000256" key="1">
    <source>
        <dbReference type="ARBA" id="ARBA00004141"/>
    </source>
</evidence>
<reference evidence="8" key="1">
    <citation type="submission" date="2019-09" db="EMBL/GenBank/DDBJ databases">
        <title>Characterisation of the sponge microbiome using genome-centric metagenomics.</title>
        <authorList>
            <person name="Engelberts J.P."/>
            <person name="Robbins S.J."/>
            <person name="De Goeij J.M."/>
            <person name="Aranda M."/>
            <person name="Bell S.C."/>
            <person name="Webster N.S."/>
        </authorList>
    </citation>
    <scope>NUCLEOTIDE SEQUENCE</scope>
    <source>
        <strain evidence="8">SB0664_bin_27</strain>
    </source>
</reference>
<dbReference type="InterPro" id="IPR051533">
    <property type="entry name" value="WaaL-like"/>
</dbReference>
<dbReference type="PANTHER" id="PTHR37422:SF13">
    <property type="entry name" value="LIPOPOLYSACCHARIDE BIOSYNTHESIS PROTEIN PA4999-RELATED"/>
    <property type="match status" value="1"/>
</dbReference>
<feature type="transmembrane region" description="Helical" evidence="6">
    <location>
        <begin position="200"/>
        <end position="218"/>
    </location>
</feature>
<accession>A0A6B0Z090</accession>
<feature type="transmembrane region" description="Helical" evidence="6">
    <location>
        <begin position="134"/>
        <end position="155"/>
    </location>
</feature>
<keyword evidence="2 6" id="KW-0812">Transmembrane</keyword>
<feature type="transmembrane region" description="Helical" evidence="6">
    <location>
        <begin position="446"/>
        <end position="468"/>
    </location>
</feature>
<feature type="transmembrane region" description="Helical" evidence="6">
    <location>
        <begin position="167"/>
        <end position="188"/>
    </location>
</feature>
<comment type="caution">
    <text evidence="8">The sequence shown here is derived from an EMBL/GenBank/DDBJ whole genome shotgun (WGS) entry which is preliminary data.</text>
</comment>
<keyword evidence="3 6" id="KW-1133">Transmembrane helix</keyword>
<feature type="transmembrane region" description="Helical" evidence="6">
    <location>
        <begin position="264"/>
        <end position="281"/>
    </location>
</feature>
<dbReference type="Pfam" id="PF04932">
    <property type="entry name" value="Wzy_C"/>
    <property type="match status" value="1"/>
</dbReference>
<feature type="transmembrane region" description="Helical" evidence="6">
    <location>
        <begin position="382"/>
        <end position="406"/>
    </location>
</feature>
<name>A0A6B0Z090_9CHLR</name>
<evidence type="ECO:0000256" key="3">
    <source>
        <dbReference type="ARBA" id="ARBA00022989"/>
    </source>
</evidence>
<feature type="transmembrane region" description="Helical" evidence="6">
    <location>
        <begin position="327"/>
        <end position="344"/>
    </location>
</feature>
<organism evidence="8">
    <name type="scientific">Caldilineaceae bacterium SB0664_bin_27</name>
    <dbReference type="NCBI Taxonomy" id="2605260"/>
    <lineage>
        <taxon>Bacteria</taxon>
        <taxon>Bacillati</taxon>
        <taxon>Chloroflexota</taxon>
        <taxon>Caldilineae</taxon>
        <taxon>Caldilineales</taxon>
        <taxon>Caldilineaceae</taxon>
    </lineage>
</organism>
<proteinExistence type="predicted"/>
<gene>
    <name evidence="8" type="ORF">F4Y42_20740</name>
</gene>
<evidence type="ECO:0000256" key="4">
    <source>
        <dbReference type="ARBA" id="ARBA00023136"/>
    </source>
</evidence>
<evidence type="ECO:0000259" key="7">
    <source>
        <dbReference type="Pfam" id="PF04932"/>
    </source>
</evidence>
<evidence type="ECO:0000256" key="5">
    <source>
        <dbReference type="SAM" id="MobiDB-lite"/>
    </source>
</evidence>
<evidence type="ECO:0000313" key="8">
    <source>
        <dbReference type="EMBL" id="MXY95875.1"/>
    </source>
</evidence>
<dbReference type="PANTHER" id="PTHR37422">
    <property type="entry name" value="TEICHURONIC ACID BIOSYNTHESIS PROTEIN TUAE"/>
    <property type="match status" value="1"/>
</dbReference>
<feature type="transmembrane region" description="Helical" evidence="6">
    <location>
        <begin position="412"/>
        <end position="434"/>
    </location>
</feature>
<dbReference type="EMBL" id="VXRG01000177">
    <property type="protein sequence ID" value="MXY95875.1"/>
    <property type="molecule type" value="Genomic_DNA"/>
</dbReference>
<feature type="transmembrane region" description="Helical" evidence="6">
    <location>
        <begin position="474"/>
        <end position="492"/>
    </location>
</feature>
<dbReference type="AlphaFoldDB" id="A0A6B0Z090"/>
<dbReference type="InterPro" id="IPR007016">
    <property type="entry name" value="O-antigen_ligase-rel_domated"/>
</dbReference>
<sequence>MIQTAYSHFAETVLSPRPLVRRAAIGLLAAGGAAVIALVIGIAGPLIALVLAAAIVGGTLILLDTHWGYVALVGVVFILPFASLPFRLGFKPTFLDAALGALVFVWALKLVAGGPGLSFSSLARNTNVSRARQFLISPIGLLIALFMLMAVYSFIYGMTHSRPTTTIIRRFGEILLGIGLFFVVINTVRTHRELAWVTRWLFLAAWACASIAVAFYVIPEAWTVRVLDMLARFDYPGGFGALRWIEDDPDGTMRAIGTAVDPNVLGGMMILAAATVGPQLISPRPLLPRWLIVLIFATIVLALYWTFSRSALFGMVAALSVPAVLKYRRLLPFGIVLGLLLFLLPQTQDYVARLLEGLAGQDVATQMRFGEYKDALILIRRYPLFGVGFSGVPDIDIYLGVSMFYLTVAENMGVIGLVIFLAVMTGFFGMFIAAWRAGVAPQREPLLLGFGGAVLGALVSGFADHYWFNLTYPHMTVLFWMIVGLTVATILVERESAQMRGERVEKRGERKTFSPGHERHLART</sequence>
<protein>
    <recommendedName>
        <fullName evidence="7">O-antigen ligase-related domain-containing protein</fullName>
    </recommendedName>
</protein>
<feature type="transmembrane region" description="Helical" evidence="6">
    <location>
        <begin position="98"/>
        <end position="122"/>
    </location>
</feature>
<feature type="transmembrane region" description="Helical" evidence="6">
    <location>
        <begin position="67"/>
        <end position="86"/>
    </location>
</feature>
<feature type="region of interest" description="Disordered" evidence="5">
    <location>
        <begin position="501"/>
        <end position="524"/>
    </location>
</feature>
<dbReference type="GO" id="GO:0016020">
    <property type="term" value="C:membrane"/>
    <property type="evidence" value="ECO:0007669"/>
    <property type="project" value="UniProtKB-SubCell"/>
</dbReference>
<feature type="transmembrane region" description="Helical" evidence="6">
    <location>
        <begin position="290"/>
        <end position="307"/>
    </location>
</feature>
<keyword evidence="4 6" id="KW-0472">Membrane</keyword>
<feature type="domain" description="O-antigen ligase-related" evidence="7">
    <location>
        <begin position="295"/>
        <end position="421"/>
    </location>
</feature>